<keyword evidence="6" id="KW-0540">Nuclease</keyword>
<keyword evidence="3" id="KW-0460">Magnesium</keyword>
<evidence type="ECO:0000256" key="2">
    <source>
        <dbReference type="ARBA" id="ARBA00010045"/>
    </source>
</evidence>
<dbReference type="NCBIfam" id="TIGR01453">
    <property type="entry name" value="grpIintron_endo"/>
    <property type="match status" value="1"/>
</dbReference>
<comment type="similarity">
    <text evidence="2">To endonucleases of group I introns of fungi and phage.</text>
</comment>
<dbReference type="Pfam" id="PF07460">
    <property type="entry name" value="NUMOD3"/>
    <property type="match status" value="1"/>
</dbReference>
<reference evidence="6" key="1">
    <citation type="submission" date="2020-04" db="EMBL/GenBank/DDBJ databases">
        <authorList>
            <person name="Chiriac C."/>
            <person name="Salcher M."/>
            <person name="Ghai R."/>
            <person name="Kavagutti S V."/>
        </authorList>
    </citation>
    <scope>NUCLEOTIDE SEQUENCE</scope>
</reference>
<evidence type="ECO:0000313" key="6">
    <source>
        <dbReference type="EMBL" id="CAB4130069.1"/>
    </source>
</evidence>
<dbReference type="GO" id="GO:0003677">
    <property type="term" value="F:DNA binding"/>
    <property type="evidence" value="ECO:0007669"/>
    <property type="project" value="InterPro"/>
</dbReference>
<sequence length="222" mass="25246">MHKLYKITNKVNGKLYIGITKLTLDQRWQQHCRDATNAKYPIHRAIDKYGTENFTIEVIQESEDRKFISSLEESTILQFNSRENGYNVATGGYGGDLGPLANAKRKSTVAARTDIQKQELSKKLSKIRTGKKRSEALKAKMSALQKERGGYGPSVQTPETRRKISKSNTGKVRSQEFRQRNSEIAKLRGTGPQLQGKKVSCLCCNREWDLGNFVQHLKRNKK</sequence>
<dbReference type="GO" id="GO:0004519">
    <property type="term" value="F:endonuclease activity"/>
    <property type="evidence" value="ECO:0007669"/>
    <property type="project" value="UniProtKB-KW"/>
</dbReference>
<evidence type="ECO:0000259" key="5">
    <source>
        <dbReference type="PROSITE" id="PS50164"/>
    </source>
</evidence>
<comment type="cofactor">
    <cofactor evidence="1">
        <name>Mg(2+)</name>
        <dbReference type="ChEBI" id="CHEBI:18420"/>
    </cofactor>
</comment>
<accession>A0A6J5LEK0</accession>
<dbReference type="InterPro" id="IPR006350">
    <property type="entry name" value="Intron_endoG1"/>
</dbReference>
<feature type="domain" description="GIY-YIG" evidence="5">
    <location>
        <begin position="1"/>
        <end position="88"/>
    </location>
</feature>
<evidence type="ECO:0000256" key="4">
    <source>
        <dbReference type="SAM" id="MobiDB-lite"/>
    </source>
</evidence>
<protein>
    <submittedName>
        <fullName evidence="6">GrpIintron_endo, group I intron endonuclease</fullName>
    </submittedName>
</protein>
<keyword evidence="6" id="KW-0378">Hydrolase</keyword>
<dbReference type="SMART" id="SM00465">
    <property type="entry name" value="GIYc"/>
    <property type="match status" value="1"/>
</dbReference>
<organism evidence="6">
    <name type="scientific">uncultured Caudovirales phage</name>
    <dbReference type="NCBI Taxonomy" id="2100421"/>
    <lineage>
        <taxon>Viruses</taxon>
        <taxon>Duplodnaviria</taxon>
        <taxon>Heunggongvirae</taxon>
        <taxon>Uroviricota</taxon>
        <taxon>Caudoviricetes</taxon>
        <taxon>Peduoviridae</taxon>
        <taxon>Maltschvirus</taxon>
        <taxon>Maltschvirus maltsch</taxon>
    </lineage>
</organism>
<dbReference type="InterPro" id="IPR035901">
    <property type="entry name" value="GIY-YIG_endonuc_sf"/>
</dbReference>
<evidence type="ECO:0000256" key="1">
    <source>
        <dbReference type="ARBA" id="ARBA00001946"/>
    </source>
</evidence>
<dbReference type="InterPro" id="IPR003611">
    <property type="entry name" value="NUMOD3"/>
</dbReference>
<dbReference type="CDD" id="cd10443">
    <property type="entry name" value="GIY-YIG_HE_Tlr8p_PBC-V_like"/>
    <property type="match status" value="1"/>
</dbReference>
<dbReference type="PROSITE" id="PS50164">
    <property type="entry name" value="GIY_YIG"/>
    <property type="match status" value="1"/>
</dbReference>
<keyword evidence="6" id="KW-0255">Endonuclease</keyword>
<name>A0A6J5LEK0_9CAUD</name>
<gene>
    <name evidence="6" type="ORF">UFOVP116_254</name>
</gene>
<dbReference type="InterPro" id="IPR000305">
    <property type="entry name" value="GIY-YIG_endonuc"/>
</dbReference>
<dbReference type="Gene3D" id="3.40.1440.10">
    <property type="entry name" value="GIY-YIG endonuclease"/>
    <property type="match status" value="1"/>
</dbReference>
<dbReference type="Pfam" id="PF01541">
    <property type="entry name" value="GIY-YIG"/>
    <property type="match status" value="1"/>
</dbReference>
<feature type="region of interest" description="Disordered" evidence="4">
    <location>
        <begin position="145"/>
        <end position="178"/>
    </location>
</feature>
<proteinExistence type="predicted"/>
<dbReference type="SUPFAM" id="SSF82771">
    <property type="entry name" value="GIY-YIG endonuclease"/>
    <property type="match status" value="1"/>
</dbReference>
<evidence type="ECO:0000256" key="3">
    <source>
        <dbReference type="ARBA" id="ARBA00022842"/>
    </source>
</evidence>
<dbReference type="EMBL" id="LR796237">
    <property type="protein sequence ID" value="CAB4130069.1"/>
    <property type="molecule type" value="Genomic_DNA"/>
</dbReference>